<organism evidence="1">
    <name type="scientific">Anguilla anguilla</name>
    <name type="common">European freshwater eel</name>
    <name type="synonym">Muraena anguilla</name>
    <dbReference type="NCBI Taxonomy" id="7936"/>
    <lineage>
        <taxon>Eukaryota</taxon>
        <taxon>Metazoa</taxon>
        <taxon>Chordata</taxon>
        <taxon>Craniata</taxon>
        <taxon>Vertebrata</taxon>
        <taxon>Euteleostomi</taxon>
        <taxon>Actinopterygii</taxon>
        <taxon>Neopterygii</taxon>
        <taxon>Teleostei</taxon>
        <taxon>Anguilliformes</taxon>
        <taxon>Anguillidae</taxon>
        <taxon>Anguilla</taxon>
    </lineage>
</organism>
<reference evidence="1" key="2">
    <citation type="journal article" date="2015" name="Fish Shellfish Immunol.">
        <title>Early steps in the European eel (Anguilla anguilla)-Vibrio vulnificus interaction in the gills: Role of the RtxA13 toxin.</title>
        <authorList>
            <person name="Callol A."/>
            <person name="Pajuelo D."/>
            <person name="Ebbesson L."/>
            <person name="Teles M."/>
            <person name="MacKenzie S."/>
            <person name="Amaro C."/>
        </authorList>
    </citation>
    <scope>NUCLEOTIDE SEQUENCE</scope>
</reference>
<sequence length="40" mass="4938">MKSVLASLIKLNHFHICVYLKYHCLYCRERWNILYAMFIC</sequence>
<evidence type="ECO:0000313" key="1">
    <source>
        <dbReference type="EMBL" id="JAH84306.1"/>
    </source>
</evidence>
<dbReference type="AlphaFoldDB" id="A0A0E9W1W9"/>
<proteinExistence type="predicted"/>
<protein>
    <submittedName>
        <fullName evidence="1">Uncharacterized protein</fullName>
    </submittedName>
</protein>
<dbReference type="EMBL" id="GBXM01024271">
    <property type="protein sequence ID" value="JAH84306.1"/>
    <property type="molecule type" value="Transcribed_RNA"/>
</dbReference>
<name>A0A0E9W1W9_ANGAN</name>
<accession>A0A0E9W1W9</accession>
<reference evidence="1" key="1">
    <citation type="submission" date="2014-11" db="EMBL/GenBank/DDBJ databases">
        <authorList>
            <person name="Amaro Gonzalez C."/>
        </authorList>
    </citation>
    <scope>NUCLEOTIDE SEQUENCE</scope>
</reference>